<dbReference type="InterPro" id="IPR005174">
    <property type="entry name" value="KIB1-4_b-propeller"/>
</dbReference>
<evidence type="ECO:0000259" key="1">
    <source>
        <dbReference type="Pfam" id="PF03478"/>
    </source>
</evidence>
<sequence length="428" mass="47259">MEADDGGSSKKRQVTTGGGAGVDDDVVVVDRVWAELNPDIVRRVARLCHLSLGEYPVLRGVCAPWRSALPLLSPMFIYTDASVFHVTDGGGRAYQQGGRFVSTFSLTMETSLELRGNVERLVTANVCKQRVGSSGGWLAVQEERHELGLQWIIVHPISGKKILLPEWTGGNRWVGKMVFSPNPSAADFTAAAICDYHRIVYAMSGYDHWSVVGLDGRLNGYDKLCDVLYHEGDGKIYCVTKMGQVFVVTLRVHGTIRTRMVENLPPQAGKFEPDSVFPPPYSTLYNHTATKHLVFCEGNLYQVWRNSICTVTSMPAPLDGRRHRVVTNDMFVLRYDPGRGDQACWSEASDLGGHAVFVGRNNAVSVRAAGGVLPRVRPDCVYWICGNDGLAMEFDMATKTSKPCVQGAAGGEELLRRHRALCWYFLVD</sequence>
<reference evidence="2" key="2">
    <citation type="submission" date="2021-02" db="EMBL/GenBank/DDBJ databases">
        <authorList>
            <person name="Kimball J.A."/>
            <person name="Haas M.W."/>
            <person name="Macchietto M."/>
            <person name="Kono T."/>
            <person name="Duquette J."/>
            <person name="Shao M."/>
        </authorList>
    </citation>
    <scope>NUCLEOTIDE SEQUENCE</scope>
    <source>
        <tissue evidence="2">Fresh leaf tissue</tissue>
    </source>
</reference>
<keyword evidence="3" id="KW-1185">Reference proteome</keyword>
<dbReference type="OrthoDB" id="591189at2759"/>
<gene>
    <name evidence="2" type="ORF">GUJ93_ZPchr0005g16199</name>
</gene>
<evidence type="ECO:0000313" key="2">
    <source>
        <dbReference type="EMBL" id="KAG8067704.1"/>
    </source>
</evidence>
<comment type="caution">
    <text evidence="2">The sequence shown here is derived from an EMBL/GenBank/DDBJ whole genome shotgun (WGS) entry which is preliminary data.</text>
</comment>
<reference evidence="2" key="1">
    <citation type="journal article" date="2021" name="bioRxiv">
        <title>Whole Genome Assembly and Annotation of Northern Wild Rice, Zizania palustris L., Supports a Whole Genome Duplication in the Zizania Genus.</title>
        <authorList>
            <person name="Haas M."/>
            <person name="Kono T."/>
            <person name="Macchietto M."/>
            <person name="Millas R."/>
            <person name="McGilp L."/>
            <person name="Shao M."/>
            <person name="Duquette J."/>
            <person name="Hirsch C.N."/>
            <person name="Kimball J."/>
        </authorList>
    </citation>
    <scope>NUCLEOTIDE SEQUENCE</scope>
    <source>
        <tissue evidence="2">Fresh leaf tissue</tissue>
    </source>
</reference>
<proteinExistence type="predicted"/>
<dbReference type="EMBL" id="JAAALK010000284">
    <property type="protein sequence ID" value="KAG8067704.1"/>
    <property type="molecule type" value="Genomic_DNA"/>
</dbReference>
<dbReference type="Proteomes" id="UP000729402">
    <property type="component" value="Unassembled WGS sequence"/>
</dbReference>
<dbReference type="AlphaFoldDB" id="A0A8J5T3Z4"/>
<protein>
    <recommendedName>
        <fullName evidence="1">KIB1-4 beta-propeller domain-containing protein</fullName>
    </recommendedName>
</protein>
<accession>A0A8J5T3Z4</accession>
<dbReference type="PANTHER" id="PTHR34708">
    <property type="entry name" value="OS07G0440000 PROTEIN"/>
    <property type="match status" value="1"/>
</dbReference>
<name>A0A8J5T3Z4_ZIZPA</name>
<dbReference type="PANTHER" id="PTHR34708:SF4">
    <property type="entry name" value="DUF295 DOMAIN-CONTAINING PROTEIN"/>
    <property type="match status" value="1"/>
</dbReference>
<dbReference type="Pfam" id="PF03478">
    <property type="entry name" value="Beta-prop_KIB1-4"/>
    <property type="match status" value="1"/>
</dbReference>
<organism evidence="2 3">
    <name type="scientific">Zizania palustris</name>
    <name type="common">Northern wild rice</name>
    <dbReference type="NCBI Taxonomy" id="103762"/>
    <lineage>
        <taxon>Eukaryota</taxon>
        <taxon>Viridiplantae</taxon>
        <taxon>Streptophyta</taxon>
        <taxon>Embryophyta</taxon>
        <taxon>Tracheophyta</taxon>
        <taxon>Spermatophyta</taxon>
        <taxon>Magnoliopsida</taxon>
        <taxon>Liliopsida</taxon>
        <taxon>Poales</taxon>
        <taxon>Poaceae</taxon>
        <taxon>BOP clade</taxon>
        <taxon>Oryzoideae</taxon>
        <taxon>Oryzeae</taxon>
        <taxon>Zizaniinae</taxon>
        <taxon>Zizania</taxon>
    </lineage>
</organism>
<evidence type="ECO:0000313" key="3">
    <source>
        <dbReference type="Proteomes" id="UP000729402"/>
    </source>
</evidence>
<feature type="domain" description="KIB1-4 beta-propeller" evidence="1">
    <location>
        <begin position="127"/>
        <end position="392"/>
    </location>
</feature>